<protein>
    <submittedName>
        <fullName evidence="7">Type IV secretion system component VirD4</fullName>
    </submittedName>
</protein>
<keyword evidence="6" id="KW-0472">Membrane</keyword>
<proteinExistence type="inferred from homology"/>
<comment type="similarity">
    <text evidence="2">Belongs to the VirD4/TraG family.</text>
</comment>
<gene>
    <name evidence="7" type="ORF">NCTC10665_00692</name>
</gene>
<dbReference type="PANTHER" id="PTHR37937">
    <property type="entry name" value="CONJUGATIVE TRANSFER: DNA TRANSPORT"/>
    <property type="match status" value="1"/>
</dbReference>
<evidence type="ECO:0000313" key="7">
    <source>
        <dbReference type="EMBL" id="VEI29955.1"/>
    </source>
</evidence>
<keyword evidence="4" id="KW-0812">Transmembrane</keyword>
<accession>A0A448PZ84</accession>
<keyword evidence="5" id="KW-1133">Transmembrane helix</keyword>
<evidence type="ECO:0000256" key="2">
    <source>
        <dbReference type="ARBA" id="ARBA00008806"/>
    </source>
</evidence>
<sequence length="143" mass="16695">MRYLIIVQDHTQLCSPKLYGKERADNLRKNCTIRLVYPPKDVDETTREISETLGYKTVKTKETSYSYSGGKRTRNVTPKKERRALMLPQEIVDLGTINYKNTSVALKEIVIMEKVKPFIADKIIYFDEPVFQQRKDYSIIEAQ</sequence>
<dbReference type="PANTHER" id="PTHR37937:SF1">
    <property type="entry name" value="CONJUGATIVE TRANSFER: DNA TRANSPORT"/>
    <property type="match status" value="1"/>
</dbReference>
<evidence type="ECO:0000256" key="4">
    <source>
        <dbReference type="ARBA" id="ARBA00022692"/>
    </source>
</evidence>
<dbReference type="InterPro" id="IPR003688">
    <property type="entry name" value="TraG/VirD4"/>
</dbReference>
<organism evidence="7 8">
    <name type="scientific">Haemophilus parainfluenzae</name>
    <dbReference type="NCBI Taxonomy" id="729"/>
    <lineage>
        <taxon>Bacteria</taxon>
        <taxon>Pseudomonadati</taxon>
        <taxon>Pseudomonadota</taxon>
        <taxon>Gammaproteobacteria</taxon>
        <taxon>Pasteurellales</taxon>
        <taxon>Pasteurellaceae</taxon>
        <taxon>Haemophilus</taxon>
    </lineage>
</organism>
<evidence type="ECO:0000313" key="8">
    <source>
        <dbReference type="Proteomes" id="UP000268879"/>
    </source>
</evidence>
<dbReference type="Pfam" id="PF02534">
    <property type="entry name" value="T4SS-DNA_transf"/>
    <property type="match status" value="1"/>
</dbReference>
<dbReference type="SUPFAM" id="SSF52540">
    <property type="entry name" value="P-loop containing nucleoside triphosphate hydrolases"/>
    <property type="match status" value="1"/>
</dbReference>
<dbReference type="InterPro" id="IPR027417">
    <property type="entry name" value="P-loop_NTPase"/>
</dbReference>
<dbReference type="GO" id="GO:0005886">
    <property type="term" value="C:plasma membrane"/>
    <property type="evidence" value="ECO:0007669"/>
    <property type="project" value="UniProtKB-SubCell"/>
</dbReference>
<evidence type="ECO:0000256" key="1">
    <source>
        <dbReference type="ARBA" id="ARBA00004651"/>
    </source>
</evidence>
<reference evidence="7 8" key="1">
    <citation type="submission" date="2018-12" db="EMBL/GenBank/DDBJ databases">
        <authorList>
            <consortium name="Pathogen Informatics"/>
        </authorList>
    </citation>
    <scope>NUCLEOTIDE SEQUENCE [LARGE SCALE GENOMIC DNA]</scope>
    <source>
        <strain evidence="7 8">NCTC10665</strain>
    </source>
</reference>
<comment type="subcellular location">
    <subcellularLocation>
        <location evidence="1">Cell membrane</location>
        <topology evidence="1">Multi-pass membrane protein</topology>
    </subcellularLocation>
</comment>
<dbReference type="EMBL" id="LR134481">
    <property type="protein sequence ID" value="VEI29955.1"/>
    <property type="molecule type" value="Genomic_DNA"/>
</dbReference>
<dbReference type="InterPro" id="IPR051539">
    <property type="entry name" value="T4SS-coupling_protein"/>
</dbReference>
<evidence type="ECO:0000256" key="5">
    <source>
        <dbReference type="ARBA" id="ARBA00022989"/>
    </source>
</evidence>
<dbReference type="RefSeq" id="WP_049356747.1">
    <property type="nucleotide sequence ID" value="NZ_JVYT01000055.1"/>
</dbReference>
<dbReference type="AlphaFoldDB" id="A0A448PZ84"/>
<evidence type="ECO:0000256" key="6">
    <source>
        <dbReference type="ARBA" id="ARBA00023136"/>
    </source>
</evidence>
<dbReference type="Proteomes" id="UP000268879">
    <property type="component" value="Chromosome"/>
</dbReference>
<evidence type="ECO:0000256" key="3">
    <source>
        <dbReference type="ARBA" id="ARBA00022475"/>
    </source>
</evidence>
<keyword evidence="3" id="KW-1003">Cell membrane</keyword>
<dbReference type="Gene3D" id="3.40.50.300">
    <property type="entry name" value="P-loop containing nucleotide triphosphate hydrolases"/>
    <property type="match status" value="1"/>
</dbReference>
<name>A0A448PZ84_HAEPA</name>